<dbReference type="InterPro" id="IPR055261">
    <property type="entry name" value="PI_transfer_N"/>
</dbReference>
<accession>A0AAD9QTG0</accession>
<dbReference type="Pfam" id="PF02121">
    <property type="entry name" value="IP_trans"/>
    <property type="match status" value="1"/>
</dbReference>
<dbReference type="InterPro" id="IPR023393">
    <property type="entry name" value="START-like_dom_sf"/>
</dbReference>
<dbReference type="GO" id="GO:0035091">
    <property type="term" value="F:phosphatidylinositol binding"/>
    <property type="evidence" value="ECO:0007669"/>
    <property type="project" value="TreeGrafter"/>
</dbReference>
<dbReference type="GO" id="GO:0071944">
    <property type="term" value="C:cell periphery"/>
    <property type="evidence" value="ECO:0007669"/>
    <property type="project" value="UniProtKB-ARBA"/>
</dbReference>
<reference evidence="2" key="2">
    <citation type="journal article" date="2023" name="Science">
        <title>Genomic signatures of disease resistance in endangered staghorn corals.</title>
        <authorList>
            <person name="Vollmer S.V."/>
            <person name="Selwyn J.D."/>
            <person name="Despard B.A."/>
            <person name="Roesel C.L."/>
        </authorList>
    </citation>
    <scope>NUCLEOTIDE SEQUENCE</scope>
    <source>
        <strain evidence="2">K2</strain>
    </source>
</reference>
<dbReference type="Proteomes" id="UP001249851">
    <property type="component" value="Unassembled WGS sequence"/>
</dbReference>
<dbReference type="GO" id="GO:0005737">
    <property type="term" value="C:cytoplasm"/>
    <property type="evidence" value="ECO:0007669"/>
    <property type="project" value="UniProtKB-ARBA"/>
</dbReference>
<dbReference type="Gene3D" id="3.30.530.20">
    <property type="match status" value="1"/>
</dbReference>
<dbReference type="PANTHER" id="PTHR10658">
    <property type="entry name" value="PHOSPHATIDYLINOSITOL TRANSFER PROTEIN"/>
    <property type="match status" value="1"/>
</dbReference>
<dbReference type="EMBL" id="JARQWQ010000015">
    <property type="protein sequence ID" value="KAK2567099.1"/>
    <property type="molecule type" value="Genomic_DNA"/>
</dbReference>
<dbReference type="PANTHER" id="PTHR10658:SF11">
    <property type="entry name" value="VIBRATOR, ISOFORM B"/>
    <property type="match status" value="1"/>
</dbReference>
<name>A0AAD9QTG0_ACRCE</name>
<feature type="domain" description="Phosphatidylinositol transfer protein N-terminal" evidence="1">
    <location>
        <begin position="16"/>
        <end position="271"/>
    </location>
</feature>
<gene>
    <name evidence="2" type="ORF">P5673_008895</name>
</gene>
<dbReference type="FunFam" id="3.30.530.20:FF:000028">
    <property type="entry name" value="Phosphatidylinositol transfer protein 5"/>
    <property type="match status" value="1"/>
</dbReference>
<dbReference type="SUPFAM" id="SSF55961">
    <property type="entry name" value="Bet v1-like"/>
    <property type="match status" value="1"/>
</dbReference>
<reference evidence="2" key="1">
    <citation type="journal article" date="2023" name="G3 (Bethesda)">
        <title>Whole genome assembly and annotation of the endangered Caribbean coral Acropora cervicornis.</title>
        <authorList>
            <person name="Selwyn J.D."/>
            <person name="Vollmer S.V."/>
        </authorList>
    </citation>
    <scope>NUCLEOTIDE SEQUENCE</scope>
    <source>
        <strain evidence="2">K2</strain>
    </source>
</reference>
<dbReference type="PRINTS" id="PR00391">
    <property type="entry name" value="PITRANSFER"/>
</dbReference>
<dbReference type="GO" id="GO:0008525">
    <property type="term" value="F:phosphatidylcholine transporter activity"/>
    <property type="evidence" value="ECO:0007669"/>
    <property type="project" value="TreeGrafter"/>
</dbReference>
<keyword evidence="3" id="KW-1185">Reference proteome</keyword>
<evidence type="ECO:0000313" key="3">
    <source>
        <dbReference type="Proteomes" id="UP001249851"/>
    </source>
</evidence>
<dbReference type="InterPro" id="IPR001666">
    <property type="entry name" value="PI_transfer"/>
</dbReference>
<comment type="caution">
    <text evidence="2">The sequence shown here is derived from an EMBL/GenBank/DDBJ whole genome shotgun (WGS) entry which is preliminary data.</text>
</comment>
<proteinExistence type="predicted"/>
<organism evidence="2 3">
    <name type="scientific">Acropora cervicornis</name>
    <name type="common">Staghorn coral</name>
    <dbReference type="NCBI Taxonomy" id="6130"/>
    <lineage>
        <taxon>Eukaryota</taxon>
        <taxon>Metazoa</taxon>
        <taxon>Cnidaria</taxon>
        <taxon>Anthozoa</taxon>
        <taxon>Hexacorallia</taxon>
        <taxon>Scleractinia</taxon>
        <taxon>Astrocoeniina</taxon>
        <taxon>Acroporidae</taxon>
        <taxon>Acropora</taxon>
    </lineage>
</organism>
<dbReference type="AlphaFoldDB" id="A0AAD9QTG0"/>
<evidence type="ECO:0000313" key="2">
    <source>
        <dbReference type="EMBL" id="KAK2567099.1"/>
    </source>
</evidence>
<evidence type="ECO:0000259" key="1">
    <source>
        <dbReference type="Pfam" id="PF02121"/>
    </source>
</evidence>
<dbReference type="GO" id="GO:0031210">
    <property type="term" value="F:phosphatidylcholine binding"/>
    <property type="evidence" value="ECO:0007669"/>
    <property type="project" value="TreeGrafter"/>
</dbReference>
<dbReference type="GO" id="GO:0008526">
    <property type="term" value="F:phosphatidylinositol transfer activity"/>
    <property type="evidence" value="ECO:0007669"/>
    <property type="project" value="TreeGrafter"/>
</dbReference>
<sequence length="288" mass="33534">MESNISKENEETASRVIEYRIPLPISVTEYKIAQLYAVAEASKNETGGGDGIEVLMNEPYTNHPEYGDGQYTHKIFHLRSKVPQFVRMLAPSGSLEVHEKAWNAYPFCRTEYTNPYMGKHFFIAIETRHLQGFPEDDKVDVHNLNDKMLGMREVRNVDIVKGPVSSSDYKADEDPTLFESKRTQPPRCPLKKEGDWKTELADPDPEKTMTCYKLYKIKFKWWGLQTKVEKVIVEAVNRLLLNFHRQLVCWIDKWYGLGMDDIRKIEEKTKKDLDVMRHEGEVRGMVEK</sequence>
<protein>
    <submittedName>
        <fullName evidence="2">Phosphatidylinositol transfer protein beta isoform</fullName>
    </submittedName>
</protein>